<dbReference type="EMBL" id="CASHSV030000409">
    <property type="protein sequence ID" value="CAJ2665004.1"/>
    <property type="molecule type" value="Genomic_DNA"/>
</dbReference>
<accession>A0ACB0L9A9</accession>
<name>A0ACB0L9A9_TRIPR</name>
<gene>
    <name evidence="1" type="ORF">MILVUS5_LOCUS30081</name>
</gene>
<evidence type="ECO:0000313" key="1">
    <source>
        <dbReference type="EMBL" id="CAJ2665004.1"/>
    </source>
</evidence>
<sequence>MAAFLLFVFIFSSQVIGGLNTKLLPPSYGNTITILSIDGGGIKGIIPTVVLEHLEKALQILAKDEKAVLADYFDVIAGTSTGGLIAAMLASPHPNDTSRPAFTAPQILNFYLDYGPSIFNQTSASGWNESTFGPKYDGKFLHDKAHEILPETRLNDTLTNVVIPTFDIKNVHPVIFSSFKVNKVPSLNAKLSDIALLECELQACSLASQARV</sequence>
<reference evidence="1" key="1">
    <citation type="submission" date="2023-10" db="EMBL/GenBank/DDBJ databases">
        <authorList>
            <person name="Rodriguez Cubillos JULIANA M."/>
            <person name="De Vega J."/>
        </authorList>
    </citation>
    <scope>NUCLEOTIDE SEQUENCE</scope>
</reference>
<keyword evidence="2" id="KW-1185">Reference proteome</keyword>
<proteinExistence type="predicted"/>
<evidence type="ECO:0000313" key="2">
    <source>
        <dbReference type="Proteomes" id="UP001177021"/>
    </source>
</evidence>
<organism evidence="1 2">
    <name type="scientific">Trifolium pratense</name>
    <name type="common">Red clover</name>
    <dbReference type="NCBI Taxonomy" id="57577"/>
    <lineage>
        <taxon>Eukaryota</taxon>
        <taxon>Viridiplantae</taxon>
        <taxon>Streptophyta</taxon>
        <taxon>Embryophyta</taxon>
        <taxon>Tracheophyta</taxon>
        <taxon>Spermatophyta</taxon>
        <taxon>Magnoliopsida</taxon>
        <taxon>eudicotyledons</taxon>
        <taxon>Gunneridae</taxon>
        <taxon>Pentapetalae</taxon>
        <taxon>rosids</taxon>
        <taxon>fabids</taxon>
        <taxon>Fabales</taxon>
        <taxon>Fabaceae</taxon>
        <taxon>Papilionoideae</taxon>
        <taxon>50 kb inversion clade</taxon>
        <taxon>NPAAA clade</taxon>
        <taxon>Hologalegina</taxon>
        <taxon>IRL clade</taxon>
        <taxon>Trifolieae</taxon>
        <taxon>Trifolium</taxon>
    </lineage>
</organism>
<dbReference type="Proteomes" id="UP001177021">
    <property type="component" value="Unassembled WGS sequence"/>
</dbReference>
<comment type="caution">
    <text evidence="1">The sequence shown here is derived from an EMBL/GenBank/DDBJ whole genome shotgun (WGS) entry which is preliminary data.</text>
</comment>
<protein>
    <submittedName>
        <fullName evidence="1">Uncharacterized protein</fullName>
    </submittedName>
</protein>